<feature type="transmembrane region" description="Helical" evidence="9">
    <location>
        <begin position="476"/>
        <end position="501"/>
    </location>
</feature>
<evidence type="ECO:0000259" key="11">
    <source>
        <dbReference type="PROSITE" id="PS50262"/>
    </source>
</evidence>
<keyword evidence="4 9" id="KW-1133">Transmembrane helix</keyword>
<feature type="transmembrane region" description="Helical" evidence="9">
    <location>
        <begin position="269"/>
        <end position="290"/>
    </location>
</feature>
<dbReference type="SUPFAM" id="SSF81321">
    <property type="entry name" value="Family A G protein-coupled receptor-like"/>
    <property type="match status" value="1"/>
</dbReference>
<dbReference type="PROSITE" id="PS50262">
    <property type="entry name" value="G_PROTEIN_RECEP_F1_2"/>
    <property type="match status" value="1"/>
</dbReference>
<keyword evidence="10" id="KW-0732">Signal</keyword>
<keyword evidence="13" id="KW-1185">Reference proteome</keyword>
<dbReference type="Proteomes" id="UP001642483">
    <property type="component" value="Unassembled WGS sequence"/>
</dbReference>
<evidence type="ECO:0000256" key="6">
    <source>
        <dbReference type="ARBA" id="ARBA00023136"/>
    </source>
</evidence>
<keyword evidence="2" id="KW-1003">Cell membrane</keyword>
<dbReference type="PRINTS" id="PR00237">
    <property type="entry name" value="GPCRRHODOPSN"/>
</dbReference>
<keyword evidence="6 9" id="KW-0472">Membrane</keyword>
<dbReference type="CDD" id="cd00637">
    <property type="entry name" value="7tm_classA_rhodopsin-like"/>
    <property type="match status" value="1"/>
</dbReference>
<proteinExistence type="predicted"/>
<evidence type="ECO:0000256" key="9">
    <source>
        <dbReference type="SAM" id="Phobius"/>
    </source>
</evidence>
<dbReference type="EMBL" id="CAWYQH010000130">
    <property type="protein sequence ID" value="CAK8693059.1"/>
    <property type="molecule type" value="Genomic_DNA"/>
</dbReference>
<evidence type="ECO:0000256" key="2">
    <source>
        <dbReference type="ARBA" id="ARBA00022475"/>
    </source>
</evidence>
<name>A0ABP0GR23_CLALP</name>
<keyword evidence="7" id="KW-0675">Receptor</keyword>
<dbReference type="Pfam" id="PF00001">
    <property type="entry name" value="7tm_1"/>
    <property type="match status" value="1"/>
</dbReference>
<dbReference type="Gene3D" id="1.20.1070.10">
    <property type="entry name" value="Rhodopsin 7-helix transmembrane proteins"/>
    <property type="match status" value="1"/>
</dbReference>
<evidence type="ECO:0000256" key="10">
    <source>
        <dbReference type="SAM" id="SignalP"/>
    </source>
</evidence>
<feature type="chain" id="PRO_5045745359" description="G-protein coupled receptors family 1 profile domain-containing protein" evidence="10">
    <location>
        <begin position="21"/>
        <end position="617"/>
    </location>
</feature>
<sequence length="617" mass="68875">MKLWLSTVSVVLLLIWPVSLEQTVSTAQPSNQPSPLPIALTDASTLSGDCNLHRGRTISNRTESNLCCNLVFERFAGTWHDESDYLTEFLETLRIWNCAQFTSECANRTFGFNSFTDLVYERACDRNVFLGRCLESTKEVLRRRGIENASAYSPTLLRSVDLTESELSEPCVQVGLYDAITQERGSGFGYFHEMKRVFLPFCGIVWCGVDARSVHERTISARTCMTHRCQTNIAVVMAFCGILAIVNVIMNLTLLVVMFRSKKLRCSQGVYRISLAFADLIAGAVIYPTFANNLAKITASRESMGPAYNPRQNLQNGTFDSVPHLPGGNVWAQLDGPYLKLVGFFTSMYLTVTIYTLFTACVDRFEYVRISLRSSKERQKKAAFISVTCVWSVAILISIIPFFVDEYTLIASVMVLASGPSAIYIYLFAFFLPILVMWAVSMATCCCSRMRREQIVKDGTEGSVHSQLKEELRKTYTLNVMVGVFTINLIIGCIAAAASYFTDGIEFSDPFSLVVENAAMLASLELVAIMFLVFNSLCNFPIYYIRDADFRAECWKVFRICIPCRGSERKGGISGTQLRFSSSTMIQEFPDSLDMSSSSSKDLPGSIDVIKPCTSPL</sequence>
<evidence type="ECO:0000313" key="13">
    <source>
        <dbReference type="Proteomes" id="UP001642483"/>
    </source>
</evidence>
<dbReference type="PANTHER" id="PTHR24249:SF372">
    <property type="entry name" value="G-PROTEIN COUPLED RECEPTORS FAMILY 1 PROFILE DOMAIN-CONTAINING PROTEIN"/>
    <property type="match status" value="1"/>
</dbReference>
<dbReference type="InterPro" id="IPR000276">
    <property type="entry name" value="GPCR_Rhodpsn"/>
</dbReference>
<reference evidence="12 13" key="1">
    <citation type="submission" date="2024-02" db="EMBL/GenBank/DDBJ databases">
        <authorList>
            <person name="Daric V."/>
            <person name="Darras S."/>
        </authorList>
    </citation>
    <scope>NUCLEOTIDE SEQUENCE [LARGE SCALE GENOMIC DNA]</scope>
</reference>
<evidence type="ECO:0000256" key="5">
    <source>
        <dbReference type="ARBA" id="ARBA00023040"/>
    </source>
</evidence>
<dbReference type="InterPro" id="IPR017452">
    <property type="entry name" value="GPCR_Rhodpsn_7TM"/>
</dbReference>
<keyword evidence="3 9" id="KW-0812">Transmembrane</keyword>
<keyword evidence="5" id="KW-0297">G-protein coupled receptor</keyword>
<keyword evidence="8" id="KW-0807">Transducer</keyword>
<feature type="signal peptide" evidence="10">
    <location>
        <begin position="1"/>
        <end position="20"/>
    </location>
</feature>
<dbReference type="InterPro" id="IPR050569">
    <property type="entry name" value="TAAR"/>
</dbReference>
<protein>
    <recommendedName>
        <fullName evidence="11">G-protein coupled receptors family 1 profile domain-containing protein</fullName>
    </recommendedName>
</protein>
<feature type="domain" description="G-protein coupled receptors family 1 profile" evidence="11">
    <location>
        <begin position="250"/>
        <end position="543"/>
    </location>
</feature>
<evidence type="ECO:0000256" key="8">
    <source>
        <dbReference type="ARBA" id="ARBA00023224"/>
    </source>
</evidence>
<evidence type="ECO:0000256" key="7">
    <source>
        <dbReference type="ARBA" id="ARBA00023170"/>
    </source>
</evidence>
<comment type="caution">
    <text evidence="12">The sequence shown here is derived from an EMBL/GenBank/DDBJ whole genome shotgun (WGS) entry which is preliminary data.</text>
</comment>
<feature type="transmembrane region" description="Helical" evidence="9">
    <location>
        <begin position="382"/>
        <end position="403"/>
    </location>
</feature>
<feature type="transmembrane region" description="Helical" evidence="9">
    <location>
        <begin position="521"/>
        <end position="545"/>
    </location>
</feature>
<evidence type="ECO:0000313" key="12">
    <source>
        <dbReference type="EMBL" id="CAK8693059.1"/>
    </source>
</evidence>
<feature type="transmembrane region" description="Helical" evidence="9">
    <location>
        <begin position="233"/>
        <end position="257"/>
    </location>
</feature>
<feature type="transmembrane region" description="Helical" evidence="9">
    <location>
        <begin position="341"/>
        <end position="362"/>
    </location>
</feature>
<comment type="subcellular location">
    <subcellularLocation>
        <location evidence="1">Cell membrane</location>
        <topology evidence="1">Multi-pass membrane protein</topology>
    </subcellularLocation>
</comment>
<organism evidence="12 13">
    <name type="scientific">Clavelina lepadiformis</name>
    <name type="common">Light-bulb sea squirt</name>
    <name type="synonym">Ascidia lepadiformis</name>
    <dbReference type="NCBI Taxonomy" id="159417"/>
    <lineage>
        <taxon>Eukaryota</taxon>
        <taxon>Metazoa</taxon>
        <taxon>Chordata</taxon>
        <taxon>Tunicata</taxon>
        <taxon>Ascidiacea</taxon>
        <taxon>Aplousobranchia</taxon>
        <taxon>Clavelinidae</taxon>
        <taxon>Clavelina</taxon>
    </lineage>
</organism>
<evidence type="ECO:0000256" key="3">
    <source>
        <dbReference type="ARBA" id="ARBA00022692"/>
    </source>
</evidence>
<accession>A0ABP0GR23</accession>
<evidence type="ECO:0000256" key="4">
    <source>
        <dbReference type="ARBA" id="ARBA00022989"/>
    </source>
</evidence>
<evidence type="ECO:0000256" key="1">
    <source>
        <dbReference type="ARBA" id="ARBA00004651"/>
    </source>
</evidence>
<dbReference type="PANTHER" id="PTHR24249">
    <property type="entry name" value="HISTAMINE RECEPTOR-RELATED G-PROTEIN COUPLED RECEPTOR"/>
    <property type="match status" value="1"/>
</dbReference>
<gene>
    <name evidence="12" type="ORF">CVLEPA_LOCUS26388</name>
</gene>
<feature type="transmembrane region" description="Helical" evidence="9">
    <location>
        <begin position="423"/>
        <end position="447"/>
    </location>
</feature>